<evidence type="ECO:0000313" key="2">
    <source>
        <dbReference type="Proteomes" id="UP000805193"/>
    </source>
</evidence>
<name>A0AC60QYE8_IXOPE</name>
<evidence type="ECO:0000313" key="1">
    <source>
        <dbReference type="EMBL" id="KAG0444708.1"/>
    </source>
</evidence>
<keyword evidence="2" id="KW-1185">Reference proteome</keyword>
<protein>
    <submittedName>
        <fullName evidence="1">Uncharacterized protein</fullName>
    </submittedName>
</protein>
<dbReference type="Proteomes" id="UP000805193">
    <property type="component" value="Unassembled WGS sequence"/>
</dbReference>
<comment type="caution">
    <text evidence="1">The sequence shown here is derived from an EMBL/GenBank/DDBJ whole genome shotgun (WGS) entry which is preliminary data.</text>
</comment>
<reference evidence="1 2" key="1">
    <citation type="journal article" date="2020" name="Cell">
        <title>Large-Scale Comparative Analyses of Tick Genomes Elucidate Their Genetic Diversity and Vector Capacities.</title>
        <authorList>
            <consortium name="Tick Genome and Microbiome Consortium (TIGMIC)"/>
            <person name="Jia N."/>
            <person name="Wang J."/>
            <person name="Shi W."/>
            <person name="Du L."/>
            <person name="Sun Y."/>
            <person name="Zhan W."/>
            <person name="Jiang J.F."/>
            <person name="Wang Q."/>
            <person name="Zhang B."/>
            <person name="Ji P."/>
            <person name="Bell-Sakyi L."/>
            <person name="Cui X.M."/>
            <person name="Yuan T.T."/>
            <person name="Jiang B.G."/>
            <person name="Yang W.F."/>
            <person name="Lam T.T."/>
            <person name="Chang Q.C."/>
            <person name="Ding S.J."/>
            <person name="Wang X.J."/>
            <person name="Zhu J.G."/>
            <person name="Ruan X.D."/>
            <person name="Zhao L."/>
            <person name="Wei J.T."/>
            <person name="Ye R.Z."/>
            <person name="Que T.C."/>
            <person name="Du C.H."/>
            <person name="Zhou Y.H."/>
            <person name="Cheng J.X."/>
            <person name="Dai P.F."/>
            <person name="Guo W.B."/>
            <person name="Han X.H."/>
            <person name="Huang E.J."/>
            <person name="Li L.F."/>
            <person name="Wei W."/>
            <person name="Gao Y.C."/>
            <person name="Liu J.Z."/>
            <person name="Shao H.Z."/>
            <person name="Wang X."/>
            <person name="Wang C.C."/>
            <person name="Yang T.C."/>
            <person name="Huo Q.B."/>
            <person name="Li W."/>
            <person name="Chen H.Y."/>
            <person name="Chen S.E."/>
            <person name="Zhou L.G."/>
            <person name="Ni X.B."/>
            <person name="Tian J.H."/>
            <person name="Sheng Y."/>
            <person name="Liu T."/>
            <person name="Pan Y.S."/>
            <person name="Xia L.Y."/>
            <person name="Li J."/>
            <person name="Zhao F."/>
            <person name="Cao W.C."/>
        </authorList>
    </citation>
    <scope>NUCLEOTIDE SEQUENCE [LARGE SCALE GENOMIC DNA]</scope>
    <source>
        <strain evidence="1">Iper-2018</strain>
    </source>
</reference>
<accession>A0AC60QYE8</accession>
<proteinExistence type="predicted"/>
<gene>
    <name evidence="1" type="ORF">HPB47_013477</name>
</gene>
<dbReference type="EMBL" id="JABSTQ010001596">
    <property type="protein sequence ID" value="KAG0444708.1"/>
    <property type="molecule type" value="Genomic_DNA"/>
</dbReference>
<sequence length="166" mass="18416">MHLMRAIHRKIVGRYRLAREIAGEAVLLRVLGHRLAFQWVPGHCGIQGNEQADRLADHVHDEPRFQTSSVGPFADAKLLVARAAAAAHPDERCAAGDHPARPPRGTSRRVAAVVYRIRTNCAKTPVRLHCRRRDTDLRSPNCGEWTDMAHLLLACTEHDGAKAAMT</sequence>
<organism evidence="1 2">
    <name type="scientific">Ixodes persulcatus</name>
    <name type="common">Taiga tick</name>
    <dbReference type="NCBI Taxonomy" id="34615"/>
    <lineage>
        <taxon>Eukaryota</taxon>
        <taxon>Metazoa</taxon>
        <taxon>Ecdysozoa</taxon>
        <taxon>Arthropoda</taxon>
        <taxon>Chelicerata</taxon>
        <taxon>Arachnida</taxon>
        <taxon>Acari</taxon>
        <taxon>Parasitiformes</taxon>
        <taxon>Ixodida</taxon>
        <taxon>Ixodoidea</taxon>
        <taxon>Ixodidae</taxon>
        <taxon>Ixodinae</taxon>
        <taxon>Ixodes</taxon>
    </lineage>
</organism>